<organism evidence="1 3">
    <name type="scientific">Prunus armeniaca</name>
    <name type="common">Apricot</name>
    <name type="synonym">Armeniaca vulgaris</name>
    <dbReference type="NCBI Taxonomy" id="36596"/>
    <lineage>
        <taxon>Eukaryota</taxon>
        <taxon>Viridiplantae</taxon>
        <taxon>Streptophyta</taxon>
        <taxon>Embryophyta</taxon>
        <taxon>Tracheophyta</taxon>
        <taxon>Spermatophyta</taxon>
        <taxon>Magnoliopsida</taxon>
        <taxon>eudicotyledons</taxon>
        <taxon>Gunneridae</taxon>
        <taxon>Pentapetalae</taxon>
        <taxon>rosids</taxon>
        <taxon>fabids</taxon>
        <taxon>Rosales</taxon>
        <taxon>Rosaceae</taxon>
        <taxon>Amygdaloideae</taxon>
        <taxon>Amygdaleae</taxon>
        <taxon>Prunus</taxon>
    </lineage>
</organism>
<name>A0A6J5UUE0_PRUAR</name>
<evidence type="ECO:0000313" key="3">
    <source>
        <dbReference type="Proteomes" id="UP000507222"/>
    </source>
</evidence>
<dbReference type="AlphaFoldDB" id="A0A6J5UUE0"/>
<dbReference type="EMBL" id="CAEKKB010000005">
    <property type="protein sequence ID" value="CAB4309964.1"/>
    <property type="molecule type" value="Genomic_DNA"/>
</dbReference>
<dbReference type="CDD" id="cd09272">
    <property type="entry name" value="RNase_HI_RT_Ty1"/>
    <property type="match status" value="1"/>
</dbReference>
<protein>
    <recommendedName>
        <fullName evidence="5">Reverse transcriptase Ty1/copia-type domain-containing protein</fullName>
    </recommendedName>
</protein>
<reference evidence="4" key="1">
    <citation type="journal article" date="2020" name="Genome Biol.">
        <title>Gamete binning: chromosome-level and haplotype-resolved genome assembly enabled by high-throughput single-cell sequencing of gamete genomes.</title>
        <authorList>
            <person name="Campoy J.A."/>
            <person name="Sun H."/>
            <person name="Goel M."/>
            <person name="Jiao W.-B."/>
            <person name="Folz-Donahue K."/>
            <person name="Wang N."/>
            <person name="Rubio M."/>
            <person name="Liu C."/>
            <person name="Kukat C."/>
            <person name="Ruiz D."/>
            <person name="Huettel B."/>
            <person name="Schneeberger K."/>
        </authorList>
    </citation>
    <scope>NUCLEOTIDE SEQUENCE [LARGE SCALE GENOMIC DNA]</scope>
    <source>
        <strain evidence="4">cv. Rojo Pasion</strain>
    </source>
</reference>
<dbReference type="EMBL" id="CAEKDK010000005">
    <property type="protein sequence ID" value="CAB4279503.1"/>
    <property type="molecule type" value="Genomic_DNA"/>
</dbReference>
<evidence type="ECO:0000313" key="1">
    <source>
        <dbReference type="EMBL" id="CAB4279503.1"/>
    </source>
</evidence>
<evidence type="ECO:0000313" key="2">
    <source>
        <dbReference type="EMBL" id="CAB4309964.1"/>
    </source>
</evidence>
<evidence type="ECO:0008006" key="5">
    <source>
        <dbReference type="Google" id="ProtNLM"/>
    </source>
</evidence>
<keyword evidence="4" id="KW-1185">Reference proteome</keyword>
<dbReference type="Proteomes" id="UP000507245">
    <property type="component" value="Unassembled WGS sequence"/>
</dbReference>
<sequence>MKPLMWCDNQSALALASNPAFHPCTKHVELDYHLFCELVTGNAIVVRHISTHAQITDLLTKALYVDRFHLLKSKLQVCAASFGSAFYSSSS</sequence>
<accession>A0A6J5UUE0</accession>
<reference evidence="1 3" key="2">
    <citation type="submission" date="2020-05" db="EMBL/GenBank/DDBJ databases">
        <authorList>
            <person name="Campoy J."/>
            <person name="Schneeberger K."/>
            <person name="Spophaly S."/>
        </authorList>
    </citation>
    <scope>NUCLEOTIDE SEQUENCE [LARGE SCALE GENOMIC DNA]</scope>
    <source>
        <strain evidence="1">PruArmRojPasFocal</strain>
    </source>
</reference>
<gene>
    <name evidence="1" type="ORF">CURHAP_LOCUS31784</name>
    <name evidence="2" type="ORF">ORAREDHAP_LOCUS31402</name>
</gene>
<proteinExistence type="predicted"/>
<dbReference type="OrthoDB" id="1165052at2759"/>
<evidence type="ECO:0000313" key="4">
    <source>
        <dbReference type="Proteomes" id="UP000507245"/>
    </source>
</evidence>
<dbReference type="Proteomes" id="UP000507222">
    <property type="component" value="Unassembled WGS sequence"/>
</dbReference>